<dbReference type="Proteomes" id="UP001589609">
    <property type="component" value="Unassembled WGS sequence"/>
</dbReference>
<dbReference type="EMBL" id="JBHMAF010000100">
    <property type="protein sequence ID" value="MFB9759908.1"/>
    <property type="molecule type" value="Genomic_DNA"/>
</dbReference>
<accession>A0ABV5WI71</accession>
<dbReference type="RefSeq" id="WP_379950236.1">
    <property type="nucleotide sequence ID" value="NZ_JBHMAF010000100.1"/>
</dbReference>
<name>A0ABV5WI71_9BACI</name>
<protein>
    <submittedName>
        <fullName evidence="1">Translocation protein TolB</fullName>
    </submittedName>
</protein>
<dbReference type="SUPFAM" id="SSF82171">
    <property type="entry name" value="DPP6 N-terminal domain-like"/>
    <property type="match status" value="1"/>
</dbReference>
<keyword evidence="2" id="KW-1185">Reference proteome</keyword>
<dbReference type="PANTHER" id="PTHR36842">
    <property type="entry name" value="PROTEIN TOLB HOMOLOG"/>
    <property type="match status" value="1"/>
</dbReference>
<dbReference type="InterPro" id="IPR011042">
    <property type="entry name" value="6-blade_b-propeller_TolB-like"/>
</dbReference>
<gene>
    <name evidence="1" type="ORF">ACFFMS_16055</name>
</gene>
<dbReference type="Gene3D" id="2.120.10.30">
    <property type="entry name" value="TolB, C-terminal domain"/>
    <property type="match status" value="2"/>
</dbReference>
<evidence type="ECO:0000313" key="1">
    <source>
        <dbReference type="EMBL" id="MFB9759908.1"/>
    </source>
</evidence>
<dbReference type="PANTHER" id="PTHR36842:SF1">
    <property type="entry name" value="PROTEIN TOLB"/>
    <property type="match status" value="1"/>
</dbReference>
<sequence length="403" mass="46334">MGIRILLIILISFNVSTKAFAEVPLKAAFIRDHQLWMKEGDKEMQLTTGRYVYSPQWSKDGQFITYLDGDEHGEKTYLFIYDAKEKESYQPYPSLETRNFQWSPISNQLAYNSGGVLNVTKTQNGRPKGFENVSLGVSDFAWFPNGKEFIVSSQSKLLPTGWEPVHLFKVPVYANLDTNKIKPFYTIQTNTTDLFAIDAKYFKWSFDGKWVSFLATPTASWSNDSNTLCVLSSAGDRFQVVGKMLWYEDWIKWAPTKNQLAFISGEGRFFVENKKTAITDIPTLNERKEYTPKGYVDLNVDWLSPDKVIVARAKENKEWKEGPVPTMFTSLYIINIQSGEQKQLTFPKKNEIDNQPQVVGPYITWYRKTEKGEQGDVWVKNGINGSEHRWLKDVDSAPIFFDS</sequence>
<reference evidence="1 2" key="1">
    <citation type="submission" date="2024-09" db="EMBL/GenBank/DDBJ databases">
        <authorList>
            <person name="Sun Q."/>
            <person name="Mori K."/>
        </authorList>
    </citation>
    <scope>NUCLEOTIDE SEQUENCE [LARGE SCALE GENOMIC DNA]</scope>
    <source>
        <strain evidence="1 2">JCM 11201</strain>
    </source>
</reference>
<proteinExistence type="predicted"/>
<evidence type="ECO:0000313" key="2">
    <source>
        <dbReference type="Proteomes" id="UP001589609"/>
    </source>
</evidence>
<organism evidence="1 2">
    <name type="scientific">Ectobacillus funiculus</name>
    <dbReference type="NCBI Taxonomy" id="137993"/>
    <lineage>
        <taxon>Bacteria</taxon>
        <taxon>Bacillati</taxon>
        <taxon>Bacillota</taxon>
        <taxon>Bacilli</taxon>
        <taxon>Bacillales</taxon>
        <taxon>Bacillaceae</taxon>
        <taxon>Ectobacillus</taxon>
    </lineage>
</organism>
<comment type="caution">
    <text evidence="1">The sequence shown here is derived from an EMBL/GenBank/DDBJ whole genome shotgun (WGS) entry which is preliminary data.</text>
</comment>